<dbReference type="AlphaFoldDB" id="A0AAD7J348"/>
<feature type="region of interest" description="Disordered" evidence="1">
    <location>
        <begin position="327"/>
        <end position="450"/>
    </location>
</feature>
<proteinExistence type="predicted"/>
<protein>
    <submittedName>
        <fullName evidence="2">Uncharacterized protein</fullName>
    </submittedName>
</protein>
<reference evidence="2" key="1">
    <citation type="submission" date="2023-03" db="EMBL/GenBank/DDBJ databases">
        <title>Massive genome expansion in bonnet fungi (Mycena s.s.) driven by repeated elements and novel gene families across ecological guilds.</title>
        <authorList>
            <consortium name="Lawrence Berkeley National Laboratory"/>
            <person name="Harder C.B."/>
            <person name="Miyauchi S."/>
            <person name="Viragh M."/>
            <person name="Kuo A."/>
            <person name="Thoen E."/>
            <person name="Andreopoulos B."/>
            <person name="Lu D."/>
            <person name="Skrede I."/>
            <person name="Drula E."/>
            <person name="Henrissat B."/>
            <person name="Morin E."/>
            <person name="Kohler A."/>
            <person name="Barry K."/>
            <person name="LaButti K."/>
            <person name="Morin E."/>
            <person name="Salamov A."/>
            <person name="Lipzen A."/>
            <person name="Mereny Z."/>
            <person name="Hegedus B."/>
            <person name="Baldrian P."/>
            <person name="Stursova M."/>
            <person name="Weitz H."/>
            <person name="Taylor A."/>
            <person name="Grigoriev I.V."/>
            <person name="Nagy L.G."/>
            <person name="Martin F."/>
            <person name="Kauserud H."/>
        </authorList>
    </citation>
    <scope>NUCLEOTIDE SEQUENCE</scope>
    <source>
        <strain evidence="2">CBHHK182m</strain>
    </source>
</reference>
<accession>A0AAD7J348</accession>
<evidence type="ECO:0000256" key="1">
    <source>
        <dbReference type="SAM" id="MobiDB-lite"/>
    </source>
</evidence>
<comment type="caution">
    <text evidence="2">The sequence shown here is derived from an EMBL/GenBank/DDBJ whole genome shotgun (WGS) entry which is preliminary data.</text>
</comment>
<feature type="compositionally biased region" description="Pro residues" evidence="1">
    <location>
        <begin position="327"/>
        <end position="373"/>
    </location>
</feature>
<evidence type="ECO:0000313" key="2">
    <source>
        <dbReference type="EMBL" id="KAJ7755946.1"/>
    </source>
</evidence>
<sequence length="490" mass="54069">MGRESHFSAAQKNHIESFYPQLMKQHADSVAGWINKQVGTVLAHALFRNLPGIDTTKTWRSRVHRKLKNYYDRHAKSCNCFSFASGFALFELEQRAAETDMHLSNYSEMWQALGEAQQQNFETRAQSHPPSVTLNQIGFAGAMHKTLTDVCRGGDVGDLEMMVFWAFREPDGELRHGILDVHSSDEVKNMVNETSDWGENYEEPWRKFADRVVPNNAPTVDAPSGIPIFPDVDLQNQTANSLGEILTGYLTQVWPPDYSSGDGSSPPWDRIATDPDMHYDVDRFGLPVHLKEPKLLNLAEVGPLAHYFSTNSEPFVFRTKAPVPPPPKALVPPPPNPKVAVPPPNPEAPVPPPPKAPVLPPLNPEVPPPPPLKGKPAQGRGRPNKPPGATEKSTGERKRRAPDGEPEAPVPPKKSRVAAGTGVPAAAGQVSARRSSRHAESKPAVKRIEGQQRGAFFYAKSQGTPGVDWTKPYKVVWQEEKKPLYGTTFS</sequence>
<dbReference type="EMBL" id="JARKIB010000048">
    <property type="protein sequence ID" value="KAJ7755946.1"/>
    <property type="molecule type" value="Genomic_DNA"/>
</dbReference>
<evidence type="ECO:0000313" key="3">
    <source>
        <dbReference type="Proteomes" id="UP001215598"/>
    </source>
</evidence>
<dbReference type="Proteomes" id="UP001215598">
    <property type="component" value="Unassembled WGS sequence"/>
</dbReference>
<feature type="compositionally biased region" description="Low complexity" evidence="1">
    <location>
        <begin position="417"/>
        <end position="430"/>
    </location>
</feature>
<gene>
    <name evidence="2" type="ORF">B0H16DRAFT_1458467</name>
</gene>
<keyword evidence="3" id="KW-1185">Reference proteome</keyword>
<name>A0AAD7J348_9AGAR</name>
<feature type="compositionally biased region" description="Basic and acidic residues" evidence="1">
    <location>
        <begin position="437"/>
        <end position="450"/>
    </location>
</feature>
<organism evidence="2 3">
    <name type="scientific">Mycena metata</name>
    <dbReference type="NCBI Taxonomy" id="1033252"/>
    <lineage>
        <taxon>Eukaryota</taxon>
        <taxon>Fungi</taxon>
        <taxon>Dikarya</taxon>
        <taxon>Basidiomycota</taxon>
        <taxon>Agaricomycotina</taxon>
        <taxon>Agaricomycetes</taxon>
        <taxon>Agaricomycetidae</taxon>
        <taxon>Agaricales</taxon>
        <taxon>Marasmiineae</taxon>
        <taxon>Mycenaceae</taxon>
        <taxon>Mycena</taxon>
    </lineage>
</organism>